<dbReference type="GO" id="GO:0000785">
    <property type="term" value="C:chromatin"/>
    <property type="evidence" value="ECO:0007669"/>
    <property type="project" value="TreeGrafter"/>
</dbReference>
<evidence type="ECO:0000313" key="4">
    <source>
        <dbReference type="Proteomes" id="UP001497480"/>
    </source>
</evidence>
<feature type="compositionally biased region" description="Basic and acidic residues" evidence="2">
    <location>
        <begin position="740"/>
        <end position="766"/>
    </location>
</feature>
<keyword evidence="1" id="KW-0175">Coiled coil</keyword>
<evidence type="ECO:0000313" key="3">
    <source>
        <dbReference type="EMBL" id="CAL0308765.1"/>
    </source>
</evidence>
<dbReference type="GO" id="GO:0007076">
    <property type="term" value="P:mitotic chromosome condensation"/>
    <property type="evidence" value="ECO:0007669"/>
    <property type="project" value="TreeGrafter"/>
</dbReference>
<comment type="caution">
    <text evidence="3">The sequence shown here is derived from an EMBL/GenBank/DDBJ whole genome shotgun (WGS) entry which is preliminary data.</text>
</comment>
<dbReference type="PANTHER" id="PTHR43941:SF5">
    <property type="entry name" value="ELKS_RAB6-INTERACTING_CAST FAMILY PROTEIN"/>
    <property type="match status" value="1"/>
</dbReference>
<dbReference type="AlphaFoldDB" id="A0AAV1WHI0"/>
<feature type="region of interest" description="Disordered" evidence="2">
    <location>
        <begin position="92"/>
        <end position="113"/>
    </location>
</feature>
<evidence type="ECO:0008006" key="5">
    <source>
        <dbReference type="Google" id="ProtNLM"/>
    </source>
</evidence>
<dbReference type="GO" id="GO:0000793">
    <property type="term" value="C:condensed chromosome"/>
    <property type="evidence" value="ECO:0007669"/>
    <property type="project" value="TreeGrafter"/>
</dbReference>
<feature type="compositionally biased region" description="Basic and acidic residues" evidence="2">
    <location>
        <begin position="92"/>
        <end position="106"/>
    </location>
</feature>
<evidence type="ECO:0000256" key="1">
    <source>
        <dbReference type="SAM" id="Coils"/>
    </source>
</evidence>
<dbReference type="Proteomes" id="UP001497480">
    <property type="component" value="Unassembled WGS sequence"/>
</dbReference>
<protein>
    <recommendedName>
        <fullName evidence="5">MAR-binding filament-like protein 1-1</fullName>
    </recommendedName>
</protein>
<dbReference type="EMBL" id="CAXHTB010000006">
    <property type="protein sequence ID" value="CAL0308765.1"/>
    <property type="molecule type" value="Genomic_DNA"/>
</dbReference>
<dbReference type="PANTHER" id="PTHR43941">
    <property type="entry name" value="STRUCTURAL MAINTENANCE OF CHROMOSOMES PROTEIN 2"/>
    <property type="match status" value="1"/>
</dbReference>
<proteinExistence type="predicted"/>
<sequence>MGYVAGISCFLHSPSCPLPCSSHSRPINACTNTRLFRTPMSIASSSMSQQRQDPNDDVGVIFCNKRRVLLMGIYVLPLLGLKAKALEELATTKDSEVKTKGKDQKAETATNENDRPSNLFVSLLNIIGIYSSGTLGALYALARKEKTTALSTIETMSSKLKEKEELIDSLKRNYESELLNEHEERSKKLGKAKEEQRALVNELSSANNIVSRLEQEVKGGEKLIEDLKLQIGTLESEVSKTDADKKEVEKNLKEKVDSIEILQERINQLNLGLKDKEDRVRNLSSLIEEKDLEFRNLISAYNQTNDDLSNAQLQIQGLKDELLKSREELEAKDSLVSELNSRISSLTLENDDSKNKYDAIKKEYNDLRFASEKKAASDTYLLREKEDEIYQLKDQLEYALSEARRNQVIIADLTQERENLKESLENDSKKVNDLKDELRIAQENLGKSRDEAAVLEEQLNESNKLQKELESEVSKLSSRLNDVRELLKKSLDDAKHEADILTGELTTTKEQLKKTQEELRSVSIELKAAIENCDSLRREVNGICKVAETAAEDLEEEKKLVDSLNKDLHDLEKQFSEYKEARKSLEEHMNEATKSLEEMNRNAAILSTQLENAESLISSLENEKETLNISLSEQRNVTKETQENIEYAQNIIKKLGDERESLENRGKKLVEELSVAKGEILRLRSEINSSKVAVNNVQVQKDEGETKTKFDTTSNEKRQKDEGESKVPKNKGVVNNVQVQKDEVENESKVRSSLNEKEMQKDESESKVSINTPKTSRRRKA</sequence>
<feature type="compositionally biased region" description="Low complexity" evidence="2">
    <location>
        <begin position="730"/>
        <end position="739"/>
    </location>
</feature>
<keyword evidence="4" id="KW-1185">Reference proteome</keyword>
<reference evidence="3 4" key="1">
    <citation type="submission" date="2024-03" db="EMBL/GenBank/DDBJ databases">
        <authorList>
            <person name="Martinez-Hernandez J."/>
        </authorList>
    </citation>
    <scope>NUCLEOTIDE SEQUENCE [LARGE SCALE GENOMIC DNA]</scope>
</reference>
<dbReference type="SUPFAM" id="SSF57997">
    <property type="entry name" value="Tropomyosin"/>
    <property type="match status" value="1"/>
</dbReference>
<dbReference type="GO" id="GO:0000796">
    <property type="term" value="C:condensin complex"/>
    <property type="evidence" value="ECO:0007669"/>
    <property type="project" value="TreeGrafter"/>
</dbReference>
<feature type="coiled-coil region" evidence="1">
    <location>
        <begin position="153"/>
        <end position="679"/>
    </location>
</feature>
<accession>A0AAV1WHI0</accession>
<feature type="region of interest" description="Disordered" evidence="2">
    <location>
        <begin position="702"/>
        <end position="781"/>
    </location>
</feature>
<evidence type="ECO:0000256" key="2">
    <source>
        <dbReference type="SAM" id="MobiDB-lite"/>
    </source>
</evidence>
<dbReference type="Gene3D" id="1.20.120.330">
    <property type="entry name" value="Nucleotidyltransferases domain 2"/>
    <property type="match status" value="1"/>
</dbReference>
<name>A0AAV1WHI0_LUPLU</name>
<gene>
    <name evidence="3" type="ORF">LLUT_LOCUS9825</name>
</gene>
<feature type="compositionally biased region" description="Basic and acidic residues" evidence="2">
    <location>
        <begin position="702"/>
        <end position="727"/>
    </location>
</feature>
<organism evidence="3 4">
    <name type="scientific">Lupinus luteus</name>
    <name type="common">European yellow lupine</name>
    <dbReference type="NCBI Taxonomy" id="3873"/>
    <lineage>
        <taxon>Eukaryota</taxon>
        <taxon>Viridiplantae</taxon>
        <taxon>Streptophyta</taxon>
        <taxon>Embryophyta</taxon>
        <taxon>Tracheophyta</taxon>
        <taxon>Spermatophyta</taxon>
        <taxon>Magnoliopsida</taxon>
        <taxon>eudicotyledons</taxon>
        <taxon>Gunneridae</taxon>
        <taxon>Pentapetalae</taxon>
        <taxon>rosids</taxon>
        <taxon>fabids</taxon>
        <taxon>Fabales</taxon>
        <taxon>Fabaceae</taxon>
        <taxon>Papilionoideae</taxon>
        <taxon>50 kb inversion clade</taxon>
        <taxon>genistoids sensu lato</taxon>
        <taxon>core genistoids</taxon>
        <taxon>Genisteae</taxon>
        <taxon>Lupinus</taxon>
    </lineage>
</organism>
<dbReference type="GO" id="GO:0003682">
    <property type="term" value="F:chromatin binding"/>
    <property type="evidence" value="ECO:0007669"/>
    <property type="project" value="TreeGrafter"/>
</dbReference>
<dbReference type="Gene3D" id="1.10.287.1490">
    <property type="match status" value="1"/>
</dbReference>